<evidence type="ECO:0000313" key="3">
    <source>
        <dbReference type="EMBL" id="OYN87674.1"/>
    </source>
</evidence>
<dbReference type="Gene3D" id="1.10.101.10">
    <property type="entry name" value="PGBD-like superfamily/PGBD"/>
    <property type="match status" value="2"/>
</dbReference>
<feature type="domain" description="Peptidoglycan binding-like" evidence="1">
    <location>
        <begin position="234"/>
        <end position="288"/>
    </location>
</feature>
<accession>A0A255E805</accession>
<organism evidence="3 4">
    <name type="scientific">Parenemella sanctibonifatiensis</name>
    <dbReference type="NCBI Taxonomy" id="2016505"/>
    <lineage>
        <taxon>Bacteria</taxon>
        <taxon>Bacillati</taxon>
        <taxon>Actinomycetota</taxon>
        <taxon>Actinomycetes</taxon>
        <taxon>Propionibacteriales</taxon>
        <taxon>Propionibacteriaceae</taxon>
        <taxon>Parenemella</taxon>
    </lineage>
</organism>
<dbReference type="InterPro" id="IPR036366">
    <property type="entry name" value="PGBDSf"/>
</dbReference>
<feature type="domain" description="Peptidoglycan binding-like" evidence="1">
    <location>
        <begin position="170"/>
        <end position="224"/>
    </location>
</feature>
<evidence type="ECO:0000259" key="1">
    <source>
        <dbReference type="Pfam" id="PF01471"/>
    </source>
</evidence>
<dbReference type="SUPFAM" id="SSF47090">
    <property type="entry name" value="PGBD-like"/>
    <property type="match status" value="2"/>
</dbReference>
<comment type="caution">
    <text evidence="3">The sequence shown here is derived from an EMBL/GenBank/DDBJ whole genome shotgun (WGS) entry which is preliminary data.</text>
</comment>
<feature type="domain" description="Phage tail lysozyme" evidence="2">
    <location>
        <begin position="14"/>
        <end position="146"/>
    </location>
</feature>
<sequence>MAARPAAAANNTGVAFDFFVKKGLSEAQSAGLVGNFIHESGADPINPAAKQHGGGPGRGIAQWEGSRRTDLENYAASRGIAWSNLQLQLDFVWKELTSTEGRALSKIKATSTARDAAVAVRVYYERPSVHADAQRIAAAQSVLSRFGGGGGGENPPAETSFPTLKDGAKSNAVRTLQWTLRANGHSVTVDGSFGPKTTAAVKAFQKKKGLVADGVVGPKTWDALLPNLKDGSKSDAVRGLQEELGQHGHKVEVDGSYGPKTIAAVKAFQKASGLTVDGKVGPQTWGALID</sequence>
<dbReference type="InterPro" id="IPR036365">
    <property type="entry name" value="PGBD-like_sf"/>
</dbReference>
<protein>
    <recommendedName>
        <fullName evidence="5">Peptidoglycan-binding protein</fullName>
    </recommendedName>
</protein>
<gene>
    <name evidence="3" type="ORF">CGZ92_06990</name>
</gene>
<dbReference type="InterPro" id="IPR052905">
    <property type="entry name" value="LD-transpeptidase_YkuD-like"/>
</dbReference>
<dbReference type="Pfam" id="PF18013">
    <property type="entry name" value="Phage_lysozyme2"/>
    <property type="match status" value="1"/>
</dbReference>
<evidence type="ECO:0000313" key="4">
    <source>
        <dbReference type="Proteomes" id="UP000216533"/>
    </source>
</evidence>
<evidence type="ECO:0000259" key="2">
    <source>
        <dbReference type="Pfam" id="PF18013"/>
    </source>
</evidence>
<dbReference type="AlphaFoldDB" id="A0A255E805"/>
<dbReference type="InterPro" id="IPR002477">
    <property type="entry name" value="Peptidoglycan-bd-like"/>
</dbReference>
<dbReference type="PANTHER" id="PTHR41533:SF1">
    <property type="entry name" value="L,D-TRANSPEPTIDASE YCBB-RELATED"/>
    <property type="match status" value="1"/>
</dbReference>
<evidence type="ECO:0008006" key="5">
    <source>
        <dbReference type="Google" id="ProtNLM"/>
    </source>
</evidence>
<name>A0A255E805_9ACTN</name>
<reference evidence="3 4" key="1">
    <citation type="submission" date="2017-07" db="EMBL/GenBank/DDBJ databases">
        <title>Draft whole genome sequences of clinical Proprionibacteriaceae strains.</title>
        <authorList>
            <person name="Bernier A.-M."/>
            <person name="Bernard K."/>
            <person name="Domingo M.-C."/>
        </authorList>
    </citation>
    <scope>NUCLEOTIDE SEQUENCE [LARGE SCALE GENOMIC DNA]</scope>
    <source>
        <strain evidence="3 4">NML 160184</strain>
    </source>
</reference>
<dbReference type="Gene3D" id="1.10.530.10">
    <property type="match status" value="1"/>
</dbReference>
<dbReference type="PANTHER" id="PTHR41533">
    <property type="entry name" value="L,D-TRANSPEPTIDASE HI_1667-RELATED"/>
    <property type="match status" value="1"/>
</dbReference>
<dbReference type="Pfam" id="PF01471">
    <property type="entry name" value="PG_binding_1"/>
    <property type="match status" value="2"/>
</dbReference>
<dbReference type="EMBL" id="NMVI01000016">
    <property type="protein sequence ID" value="OYN87674.1"/>
    <property type="molecule type" value="Genomic_DNA"/>
</dbReference>
<dbReference type="InterPro" id="IPR041219">
    <property type="entry name" value="Phage_lysozyme2"/>
</dbReference>
<proteinExistence type="predicted"/>
<dbReference type="Proteomes" id="UP000216533">
    <property type="component" value="Unassembled WGS sequence"/>
</dbReference>